<keyword evidence="3" id="KW-1185">Reference proteome</keyword>
<sequence length="127" mass="14810">MKFINKLLAVLLLASAVVCSVNAQANLQKLKNETPEQRAAFQTKLMKEKLNLNDMQLTKVSTINLKYAEKFEPIIKSDDNRFLRMRQAKALMEQKDKELQAVFTKTQYNEYLAVENEIRKKIRSQMN</sequence>
<gene>
    <name evidence="2" type="ORF">FHS11_002293</name>
</gene>
<keyword evidence="1" id="KW-0732">Signal</keyword>
<evidence type="ECO:0000313" key="3">
    <source>
        <dbReference type="Proteomes" id="UP000539265"/>
    </source>
</evidence>
<proteinExistence type="predicted"/>
<protein>
    <submittedName>
        <fullName evidence="2">Uncharacterized protein</fullName>
    </submittedName>
</protein>
<evidence type="ECO:0000256" key="1">
    <source>
        <dbReference type="SAM" id="SignalP"/>
    </source>
</evidence>
<evidence type="ECO:0000313" key="2">
    <source>
        <dbReference type="EMBL" id="MBB3055874.1"/>
    </source>
</evidence>
<organism evidence="2 3">
    <name type="scientific">Mucilaginibacter gotjawali</name>
    <dbReference type="NCBI Taxonomy" id="1550579"/>
    <lineage>
        <taxon>Bacteria</taxon>
        <taxon>Pseudomonadati</taxon>
        <taxon>Bacteroidota</taxon>
        <taxon>Sphingobacteriia</taxon>
        <taxon>Sphingobacteriales</taxon>
        <taxon>Sphingobacteriaceae</taxon>
        <taxon>Mucilaginibacter</taxon>
    </lineage>
</organism>
<feature type="signal peptide" evidence="1">
    <location>
        <begin position="1"/>
        <end position="23"/>
    </location>
</feature>
<accession>A0A839SF21</accession>
<dbReference type="Proteomes" id="UP000539265">
    <property type="component" value="Unassembled WGS sequence"/>
</dbReference>
<reference evidence="2" key="1">
    <citation type="submission" date="2020-08" db="EMBL/GenBank/DDBJ databases">
        <title>Genomic Encyclopedia of Type Strains, Phase III (KMG-III): the genomes of soil and plant-associated and newly described type strains.</title>
        <authorList>
            <person name="Whitman W."/>
        </authorList>
    </citation>
    <scope>NUCLEOTIDE SEQUENCE [LARGE SCALE GENOMIC DNA]</scope>
    <source>
        <strain evidence="2">CECT 8628</strain>
    </source>
</reference>
<name>A0A839SF21_9SPHI</name>
<feature type="chain" id="PRO_5032482714" evidence="1">
    <location>
        <begin position="24"/>
        <end position="127"/>
    </location>
</feature>
<dbReference type="AlphaFoldDB" id="A0A839SF21"/>
<comment type="caution">
    <text evidence="2">The sequence shown here is derived from an EMBL/GenBank/DDBJ whole genome shotgun (WGS) entry which is preliminary data.</text>
</comment>
<dbReference type="EMBL" id="JACHWX010000005">
    <property type="protein sequence ID" value="MBB3055874.1"/>
    <property type="molecule type" value="Genomic_DNA"/>
</dbReference>
<dbReference type="RefSeq" id="WP_183475939.1">
    <property type="nucleotide sequence ID" value="NZ_JACHWX010000005.1"/>
</dbReference>